<sequence>MDYVVDIAEKIVAVEEHRSVFGIRCPSRFPASIGFQNLRRTLTKAVVAELLKNATAVATHSVTREHRADHVLDLFGDPQLLHQPWVDALVDWRRRTLHLL</sequence>
<dbReference type="Proteomes" id="UP000032180">
    <property type="component" value="Chromosome 5"/>
</dbReference>
<keyword evidence="2" id="KW-1185">Reference proteome</keyword>
<evidence type="ECO:0000313" key="1">
    <source>
        <dbReference type="EnsemblPlants" id="LPERR05G09510.2"/>
    </source>
</evidence>
<proteinExistence type="predicted"/>
<name>A0A0D9WF75_9ORYZ</name>
<dbReference type="EnsemblPlants" id="LPERR05G09510.2">
    <property type="protein sequence ID" value="LPERR05G09510.2"/>
    <property type="gene ID" value="LPERR05G09510"/>
</dbReference>
<protein>
    <submittedName>
        <fullName evidence="1">Uncharacterized protein</fullName>
    </submittedName>
</protein>
<dbReference type="HOGENOM" id="CLU_2310107_0_0_1"/>
<reference evidence="1" key="3">
    <citation type="submission" date="2015-04" db="UniProtKB">
        <authorList>
            <consortium name="EnsemblPlants"/>
        </authorList>
    </citation>
    <scope>IDENTIFICATION</scope>
</reference>
<reference evidence="1 2" key="1">
    <citation type="submission" date="2012-08" db="EMBL/GenBank/DDBJ databases">
        <title>Oryza genome evolution.</title>
        <authorList>
            <person name="Wing R.A."/>
        </authorList>
    </citation>
    <scope>NUCLEOTIDE SEQUENCE</scope>
</reference>
<dbReference type="AlphaFoldDB" id="A0A0D9WF75"/>
<organism evidence="1 2">
    <name type="scientific">Leersia perrieri</name>
    <dbReference type="NCBI Taxonomy" id="77586"/>
    <lineage>
        <taxon>Eukaryota</taxon>
        <taxon>Viridiplantae</taxon>
        <taxon>Streptophyta</taxon>
        <taxon>Embryophyta</taxon>
        <taxon>Tracheophyta</taxon>
        <taxon>Spermatophyta</taxon>
        <taxon>Magnoliopsida</taxon>
        <taxon>Liliopsida</taxon>
        <taxon>Poales</taxon>
        <taxon>Poaceae</taxon>
        <taxon>BOP clade</taxon>
        <taxon>Oryzoideae</taxon>
        <taxon>Oryzeae</taxon>
        <taxon>Oryzinae</taxon>
        <taxon>Leersia</taxon>
    </lineage>
</organism>
<reference evidence="2" key="2">
    <citation type="submission" date="2013-12" db="EMBL/GenBank/DDBJ databases">
        <authorList>
            <person name="Yu Y."/>
            <person name="Lee S."/>
            <person name="de Baynast K."/>
            <person name="Wissotski M."/>
            <person name="Liu L."/>
            <person name="Talag J."/>
            <person name="Goicoechea J."/>
            <person name="Angelova A."/>
            <person name="Jetty R."/>
            <person name="Kudrna D."/>
            <person name="Golser W."/>
            <person name="Rivera L."/>
            <person name="Zhang J."/>
            <person name="Wing R."/>
        </authorList>
    </citation>
    <scope>NUCLEOTIDE SEQUENCE</scope>
</reference>
<dbReference type="Gramene" id="LPERR05G09510.2">
    <property type="protein sequence ID" value="LPERR05G09510.2"/>
    <property type="gene ID" value="LPERR05G09510"/>
</dbReference>
<accession>A0A0D9WF75</accession>
<evidence type="ECO:0000313" key="2">
    <source>
        <dbReference type="Proteomes" id="UP000032180"/>
    </source>
</evidence>